<accession>A0A8R7TF62</accession>
<organism evidence="3 4">
    <name type="scientific">Triticum urartu</name>
    <name type="common">Red wild einkorn</name>
    <name type="synonym">Crithodium urartu</name>
    <dbReference type="NCBI Taxonomy" id="4572"/>
    <lineage>
        <taxon>Eukaryota</taxon>
        <taxon>Viridiplantae</taxon>
        <taxon>Streptophyta</taxon>
        <taxon>Embryophyta</taxon>
        <taxon>Tracheophyta</taxon>
        <taxon>Spermatophyta</taxon>
        <taxon>Magnoliopsida</taxon>
        <taxon>Liliopsida</taxon>
        <taxon>Poales</taxon>
        <taxon>Poaceae</taxon>
        <taxon>BOP clade</taxon>
        <taxon>Pooideae</taxon>
        <taxon>Triticodae</taxon>
        <taxon>Triticeae</taxon>
        <taxon>Triticinae</taxon>
        <taxon>Triticum</taxon>
    </lineage>
</organism>
<evidence type="ECO:0000256" key="1">
    <source>
        <dbReference type="SAM" id="MobiDB-lite"/>
    </source>
</evidence>
<dbReference type="Proteomes" id="UP000015106">
    <property type="component" value="Chromosome 2"/>
</dbReference>
<name>A0A8R7TF62_TRIUA</name>
<evidence type="ECO:0000256" key="2">
    <source>
        <dbReference type="SAM" id="SignalP"/>
    </source>
</evidence>
<sequence length="170" mass="18527">HVSFYSRALSSSRLLLLFLFLSLRVAPPLPSSFDGAWSRSGSGRRLVQIRLRSSPLRAGVNSGKRWGEVSGSQQGEAESHDGVDSGKQWGEASGSRQGEPRRWPASAATSSPRWRREAAEPTPELPVREKSLRPPAVPHPCASSRDVDATELVKITTCRLFIPCQTAHAS</sequence>
<feature type="chain" id="PRO_5035751514" evidence="2">
    <location>
        <begin position="29"/>
        <end position="170"/>
    </location>
</feature>
<evidence type="ECO:0000313" key="3">
    <source>
        <dbReference type="EnsemblPlants" id="TuG1812G0200001831.01.T02"/>
    </source>
</evidence>
<feature type="signal peptide" evidence="2">
    <location>
        <begin position="1"/>
        <end position="28"/>
    </location>
</feature>
<keyword evidence="2" id="KW-0732">Signal</keyword>
<keyword evidence="4" id="KW-1185">Reference proteome</keyword>
<reference evidence="3" key="2">
    <citation type="submission" date="2018-03" db="EMBL/GenBank/DDBJ databases">
        <title>The Triticum urartu genome reveals the dynamic nature of wheat genome evolution.</title>
        <authorList>
            <person name="Ling H."/>
            <person name="Ma B."/>
            <person name="Shi X."/>
            <person name="Liu H."/>
            <person name="Dong L."/>
            <person name="Sun H."/>
            <person name="Cao Y."/>
            <person name="Gao Q."/>
            <person name="Zheng S."/>
            <person name="Li Y."/>
            <person name="Yu Y."/>
            <person name="Du H."/>
            <person name="Qi M."/>
            <person name="Li Y."/>
            <person name="Yu H."/>
            <person name="Cui Y."/>
            <person name="Wang N."/>
            <person name="Chen C."/>
            <person name="Wu H."/>
            <person name="Zhao Y."/>
            <person name="Zhang J."/>
            <person name="Li Y."/>
            <person name="Zhou W."/>
            <person name="Zhang B."/>
            <person name="Hu W."/>
            <person name="Eijk M."/>
            <person name="Tang J."/>
            <person name="Witsenboer H."/>
            <person name="Zhao S."/>
            <person name="Li Z."/>
            <person name="Zhang A."/>
            <person name="Wang D."/>
            <person name="Liang C."/>
        </authorList>
    </citation>
    <scope>NUCLEOTIDE SEQUENCE [LARGE SCALE GENOMIC DNA]</scope>
    <source>
        <strain evidence="3">cv. G1812</strain>
    </source>
</reference>
<dbReference type="Gramene" id="TuG1812G0200001831.01.T02">
    <property type="protein sequence ID" value="TuG1812G0200001831.01.T02"/>
    <property type="gene ID" value="TuG1812G0200001831.01"/>
</dbReference>
<proteinExistence type="predicted"/>
<feature type="region of interest" description="Disordered" evidence="1">
    <location>
        <begin position="58"/>
        <end position="146"/>
    </location>
</feature>
<reference evidence="3" key="3">
    <citation type="submission" date="2022-06" db="UniProtKB">
        <authorList>
            <consortium name="EnsemblPlants"/>
        </authorList>
    </citation>
    <scope>IDENTIFICATION</scope>
</reference>
<dbReference type="EnsemblPlants" id="TuG1812G0200001831.01.T02">
    <property type="protein sequence ID" value="TuG1812G0200001831.01.T02"/>
    <property type="gene ID" value="TuG1812G0200001831.01"/>
</dbReference>
<protein>
    <submittedName>
        <fullName evidence="3">Uncharacterized protein</fullName>
    </submittedName>
</protein>
<reference evidence="4" key="1">
    <citation type="journal article" date="2013" name="Nature">
        <title>Draft genome of the wheat A-genome progenitor Triticum urartu.</title>
        <authorList>
            <person name="Ling H.Q."/>
            <person name="Zhao S."/>
            <person name="Liu D."/>
            <person name="Wang J."/>
            <person name="Sun H."/>
            <person name="Zhang C."/>
            <person name="Fan H."/>
            <person name="Li D."/>
            <person name="Dong L."/>
            <person name="Tao Y."/>
            <person name="Gao C."/>
            <person name="Wu H."/>
            <person name="Li Y."/>
            <person name="Cui Y."/>
            <person name="Guo X."/>
            <person name="Zheng S."/>
            <person name="Wang B."/>
            <person name="Yu K."/>
            <person name="Liang Q."/>
            <person name="Yang W."/>
            <person name="Lou X."/>
            <person name="Chen J."/>
            <person name="Feng M."/>
            <person name="Jian J."/>
            <person name="Zhang X."/>
            <person name="Luo G."/>
            <person name="Jiang Y."/>
            <person name="Liu J."/>
            <person name="Wang Z."/>
            <person name="Sha Y."/>
            <person name="Zhang B."/>
            <person name="Wu H."/>
            <person name="Tang D."/>
            <person name="Shen Q."/>
            <person name="Xue P."/>
            <person name="Zou S."/>
            <person name="Wang X."/>
            <person name="Liu X."/>
            <person name="Wang F."/>
            <person name="Yang Y."/>
            <person name="An X."/>
            <person name="Dong Z."/>
            <person name="Zhang K."/>
            <person name="Zhang X."/>
            <person name="Luo M.C."/>
            <person name="Dvorak J."/>
            <person name="Tong Y."/>
            <person name="Wang J."/>
            <person name="Yang H."/>
            <person name="Li Z."/>
            <person name="Wang D."/>
            <person name="Zhang A."/>
            <person name="Wang J."/>
        </authorList>
    </citation>
    <scope>NUCLEOTIDE SEQUENCE</scope>
    <source>
        <strain evidence="4">cv. G1812</strain>
    </source>
</reference>
<evidence type="ECO:0000313" key="4">
    <source>
        <dbReference type="Proteomes" id="UP000015106"/>
    </source>
</evidence>
<dbReference type="AlphaFoldDB" id="A0A8R7TF62"/>